<organism evidence="1">
    <name type="scientific">Hexamita inflata</name>
    <dbReference type="NCBI Taxonomy" id="28002"/>
    <lineage>
        <taxon>Eukaryota</taxon>
        <taxon>Metamonada</taxon>
        <taxon>Diplomonadida</taxon>
        <taxon>Hexamitidae</taxon>
        <taxon>Hexamitinae</taxon>
        <taxon>Hexamita</taxon>
    </lineage>
</organism>
<reference evidence="1" key="1">
    <citation type="submission" date="2023-06" db="EMBL/GenBank/DDBJ databases">
        <authorList>
            <person name="Kurt Z."/>
        </authorList>
    </citation>
    <scope>NUCLEOTIDE SEQUENCE</scope>
</reference>
<gene>
    <name evidence="2" type="ORF">HINF_LOCUS49724</name>
    <name evidence="1" type="ORF">HINF_LOCUS5807</name>
</gene>
<dbReference type="Proteomes" id="UP001642409">
    <property type="component" value="Unassembled WGS sequence"/>
</dbReference>
<dbReference type="EMBL" id="CATOUU010000153">
    <property type="protein sequence ID" value="CAI9918162.1"/>
    <property type="molecule type" value="Genomic_DNA"/>
</dbReference>
<evidence type="ECO:0000313" key="1">
    <source>
        <dbReference type="EMBL" id="CAI9918162.1"/>
    </source>
</evidence>
<protein>
    <submittedName>
        <fullName evidence="2">Hypothetical_protein</fullName>
    </submittedName>
</protein>
<reference evidence="2 3" key="2">
    <citation type="submission" date="2024-07" db="EMBL/GenBank/DDBJ databases">
        <authorList>
            <person name="Akdeniz Z."/>
        </authorList>
    </citation>
    <scope>NUCLEOTIDE SEQUENCE [LARGE SCALE GENOMIC DNA]</scope>
</reference>
<name>A0AA86TK70_9EUKA</name>
<keyword evidence="3" id="KW-1185">Reference proteome</keyword>
<sequence length="214" mass="25650">MQNQLLQINNISFSVTLWLNSQCFGIKYLCSGVQFLECLYFTDNNNYYNKWCLTYCYIYIHSNQHHILILYVQIFRDGQSNFPRRVFPTSHHDVGFRRGVLKFFEIHLKENRIINFSQLQQHSNFDQFQIEDEMEDQYKNLNYNFKIQKKIQIIDTSTVLLQNTSRQRKQINARVNPMKEQISQCLLNLNNNHLQFSRNVVSIFKQLEAGESCQ</sequence>
<accession>A0AA86TK70</accession>
<dbReference type="AlphaFoldDB" id="A0AA86TK70"/>
<evidence type="ECO:0000313" key="3">
    <source>
        <dbReference type="Proteomes" id="UP001642409"/>
    </source>
</evidence>
<comment type="caution">
    <text evidence="1">The sequence shown here is derived from an EMBL/GenBank/DDBJ whole genome shotgun (WGS) entry which is preliminary data.</text>
</comment>
<evidence type="ECO:0000313" key="2">
    <source>
        <dbReference type="EMBL" id="CAL6061473.1"/>
    </source>
</evidence>
<proteinExistence type="predicted"/>
<dbReference type="EMBL" id="CAXDID020000235">
    <property type="protein sequence ID" value="CAL6061473.1"/>
    <property type="molecule type" value="Genomic_DNA"/>
</dbReference>